<proteinExistence type="predicted"/>
<name>A0A9D4EFJ7_DREPO</name>
<evidence type="ECO:0000256" key="1">
    <source>
        <dbReference type="SAM" id="MobiDB-lite"/>
    </source>
</evidence>
<accession>A0A9D4EFJ7</accession>
<feature type="compositionally biased region" description="Polar residues" evidence="1">
    <location>
        <begin position="62"/>
        <end position="71"/>
    </location>
</feature>
<feature type="compositionally biased region" description="Basic residues" evidence="1">
    <location>
        <begin position="31"/>
        <end position="48"/>
    </location>
</feature>
<gene>
    <name evidence="2" type="ORF">DPMN_180257</name>
</gene>
<protein>
    <submittedName>
        <fullName evidence="2">Uncharacterized protein</fullName>
    </submittedName>
</protein>
<evidence type="ECO:0000313" key="3">
    <source>
        <dbReference type="Proteomes" id="UP000828390"/>
    </source>
</evidence>
<sequence length="154" mass="17292">MSAVVSGQAITEPHTEARMLKHQEDVGYSKKSTKLTKGQKKRKGKAPKKSTSALKASDHTSKAATSKRIYNSSSSESDVDDPSELCCVCSRREPPAGQNIYVLYIYKWAQCVGMRRGMPCKHWVHIPHCSNTKVVRRHSDFYCHFCASPAHHEE</sequence>
<dbReference type="EMBL" id="JAIWYP010000009">
    <property type="protein sequence ID" value="KAH3778786.1"/>
    <property type="molecule type" value="Genomic_DNA"/>
</dbReference>
<dbReference type="AlphaFoldDB" id="A0A9D4EFJ7"/>
<comment type="caution">
    <text evidence="2">The sequence shown here is derived from an EMBL/GenBank/DDBJ whole genome shotgun (WGS) entry which is preliminary data.</text>
</comment>
<reference evidence="2" key="1">
    <citation type="journal article" date="2019" name="bioRxiv">
        <title>The Genome of the Zebra Mussel, Dreissena polymorpha: A Resource for Invasive Species Research.</title>
        <authorList>
            <person name="McCartney M.A."/>
            <person name="Auch B."/>
            <person name="Kono T."/>
            <person name="Mallez S."/>
            <person name="Zhang Y."/>
            <person name="Obille A."/>
            <person name="Becker A."/>
            <person name="Abrahante J.E."/>
            <person name="Garbe J."/>
            <person name="Badalamenti J.P."/>
            <person name="Herman A."/>
            <person name="Mangelson H."/>
            <person name="Liachko I."/>
            <person name="Sullivan S."/>
            <person name="Sone E.D."/>
            <person name="Koren S."/>
            <person name="Silverstein K.A.T."/>
            <person name="Beckman K.B."/>
            <person name="Gohl D.M."/>
        </authorList>
    </citation>
    <scope>NUCLEOTIDE SEQUENCE</scope>
    <source>
        <strain evidence="2">Duluth1</strain>
        <tissue evidence="2">Whole animal</tissue>
    </source>
</reference>
<reference evidence="2" key="2">
    <citation type="submission" date="2020-11" db="EMBL/GenBank/DDBJ databases">
        <authorList>
            <person name="McCartney M.A."/>
            <person name="Auch B."/>
            <person name="Kono T."/>
            <person name="Mallez S."/>
            <person name="Becker A."/>
            <person name="Gohl D.M."/>
            <person name="Silverstein K.A.T."/>
            <person name="Koren S."/>
            <person name="Bechman K.B."/>
            <person name="Herman A."/>
            <person name="Abrahante J.E."/>
            <person name="Garbe J."/>
        </authorList>
    </citation>
    <scope>NUCLEOTIDE SEQUENCE</scope>
    <source>
        <strain evidence="2">Duluth1</strain>
        <tissue evidence="2">Whole animal</tissue>
    </source>
</reference>
<organism evidence="2 3">
    <name type="scientific">Dreissena polymorpha</name>
    <name type="common">Zebra mussel</name>
    <name type="synonym">Mytilus polymorpha</name>
    <dbReference type="NCBI Taxonomy" id="45954"/>
    <lineage>
        <taxon>Eukaryota</taxon>
        <taxon>Metazoa</taxon>
        <taxon>Spiralia</taxon>
        <taxon>Lophotrochozoa</taxon>
        <taxon>Mollusca</taxon>
        <taxon>Bivalvia</taxon>
        <taxon>Autobranchia</taxon>
        <taxon>Heteroconchia</taxon>
        <taxon>Euheterodonta</taxon>
        <taxon>Imparidentia</taxon>
        <taxon>Neoheterodontei</taxon>
        <taxon>Myida</taxon>
        <taxon>Dreissenoidea</taxon>
        <taxon>Dreissenidae</taxon>
        <taxon>Dreissena</taxon>
    </lineage>
</organism>
<feature type="compositionally biased region" description="Basic and acidic residues" evidence="1">
    <location>
        <begin position="13"/>
        <end position="28"/>
    </location>
</feature>
<evidence type="ECO:0000313" key="2">
    <source>
        <dbReference type="EMBL" id="KAH3778786.1"/>
    </source>
</evidence>
<feature type="region of interest" description="Disordered" evidence="1">
    <location>
        <begin position="1"/>
        <end position="83"/>
    </location>
</feature>
<dbReference type="Proteomes" id="UP000828390">
    <property type="component" value="Unassembled WGS sequence"/>
</dbReference>
<keyword evidence="3" id="KW-1185">Reference proteome</keyword>